<evidence type="ECO:0000313" key="3">
    <source>
        <dbReference type="Proteomes" id="UP001165079"/>
    </source>
</evidence>
<keyword evidence="3" id="KW-1185">Reference proteome</keyword>
<keyword evidence="1" id="KW-0472">Membrane</keyword>
<dbReference type="EMBL" id="BSTX01000001">
    <property type="protein sequence ID" value="GLZ75262.1"/>
    <property type="molecule type" value="Genomic_DNA"/>
</dbReference>
<feature type="transmembrane region" description="Helical" evidence="1">
    <location>
        <begin position="27"/>
        <end position="52"/>
    </location>
</feature>
<protein>
    <submittedName>
        <fullName evidence="2">Uncharacterized protein</fullName>
    </submittedName>
</protein>
<feature type="transmembrane region" description="Helical" evidence="1">
    <location>
        <begin position="102"/>
        <end position="123"/>
    </location>
</feature>
<dbReference type="Pfam" id="PF19545">
    <property type="entry name" value="DUF6069"/>
    <property type="match status" value="1"/>
</dbReference>
<evidence type="ECO:0000256" key="1">
    <source>
        <dbReference type="SAM" id="Phobius"/>
    </source>
</evidence>
<keyword evidence="1" id="KW-0812">Transmembrane</keyword>
<organism evidence="2 3">
    <name type="scientific">Actinorhabdospora filicis</name>
    <dbReference type="NCBI Taxonomy" id="1785913"/>
    <lineage>
        <taxon>Bacteria</taxon>
        <taxon>Bacillati</taxon>
        <taxon>Actinomycetota</taxon>
        <taxon>Actinomycetes</taxon>
        <taxon>Micromonosporales</taxon>
        <taxon>Micromonosporaceae</taxon>
        <taxon>Actinorhabdospora</taxon>
    </lineage>
</organism>
<reference evidence="2" key="1">
    <citation type="submission" date="2023-03" db="EMBL/GenBank/DDBJ databases">
        <title>Actinorhabdospora filicis NBRC 111898.</title>
        <authorList>
            <person name="Ichikawa N."/>
            <person name="Sato H."/>
            <person name="Tonouchi N."/>
        </authorList>
    </citation>
    <scope>NUCLEOTIDE SEQUENCE</scope>
    <source>
        <strain evidence="2">NBRC 111898</strain>
    </source>
</reference>
<proteinExistence type="predicted"/>
<dbReference type="Proteomes" id="UP001165079">
    <property type="component" value="Unassembled WGS sequence"/>
</dbReference>
<dbReference type="RefSeq" id="WP_285660505.1">
    <property type="nucleotide sequence ID" value="NZ_BSTX01000001.1"/>
</dbReference>
<sequence length="174" mass="17982">MTTYRHQPDDPYRADAPAQSRVNGGRLWSGGVAAALVAAGIAMVGFLVVKGLLKLPILGVDVDGAVTQPGLFTYGIIAFLCALLATGVMHLLLLATPKPFMFFGWIIALATILGMLVPLLAVADIQTGAATAAVNLVIGVSIGILVGISATASLRRPDTAGYQPPDQYNPATGR</sequence>
<feature type="transmembrane region" description="Helical" evidence="1">
    <location>
        <begin position="129"/>
        <end position="148"/>
    </location>
</feature>
<accession>A0A9W6W0X6</accession>
<feature type="transmembrane region" description="Helical" evidence="1">
    <location>
        <begin position="72"/>
        <end position="95"/>
    </location>
</feature>
<evidence type="ECO:0000313" key="2">
    <source>
        <dbReference type="EMBL" id="GLZ75262.1"/>
    </source>
</evidence>
<name>A0A9W6W0X6_9ACTN</name>
<keyword evidence="1" id="KW-1133">Transmembrane helix</keyword>
<dbReference type="InterPro" id="IPR045713">
    <property type="entry name" value="DUF6069"/>
</dbReference>
<gene>
    <name evidence="2" type="ORF">Afil01_00690</name>
</gene>
<comment type="caution">
    <text evidence="2">The sequence shown here is derived from an EMBL/GenBank/DDBJ whole genome shotgun (WGS) entry which is preliminary data.</text>
</comment>
<dbReference type="AlphaFoldDB" id="A0A9W6W0X6"/>